<comment type="caution">
    <text evidence="3">The sequence shown here is derived from an EMBL/GenBank/DDBJ whole genome shotgun (WGS) entry which is preliminary data.</text>
</comment>
<accession>A0AAE8MUG9</accession>
<dbReference type="AlphaFoldDB" id="A0AAE8MUG9"/>
<feature type="region of interest" description="Disordered" evidence="1">
    <location>
        <begin position="20"/>
        <end position="39"/>
    </location>
</feature>
<protein>
    <recommendedName>
        <fullName evidence="2">DUF6590 domain-containing protein</fullName>
    </recommendedName>
</protein>
<feature type="compositionally biased region" description="Basic and acidic residues" evidence="1">
    <location>
        <begin position="28"/>
        <end position="37"/>
    </location>
</feature>
<evidence type="ECO:0000313" key="3">
    <source>
        <dbReference type="EMBL" id="SPN99009.1"/>
    </source>
</evidence>
<evidence type="ECO:0000256" key="1">
    <source>
        <dbReference type="SAM" id="MobiDB-lite"/>
    </source>
</evidence>
<organism evidence="3 4">
    <name type="scientific">Cephalotrichum gorgonifer</name>
    <dbReference type="NCBI Taxonomy" id="2041049"/>
    <lineage>
        <taxon>Eukaryota</taxon>
        <taxon>Fungi</taxon>
        <taxon>Dikarya</taxon>
        <taxon>Ascomycota</taxon>
        <taxon>Pezizomycotina</taxon>
        <taxon>Sordariomycetes</taxon>
        <taxon>Hypocreomycetidae</taxon>
        <taxon>Microascales</taxon>
        <taxon>Microascaceae</taxon>
        <taxon>Cephalotrichum</taxon>
    </lineage>
</organism>
<evidence type="ECO:0000313" key="4">
    <source>
        <dbReference type="Proteomes" id="UP001187682"/>
    </source>
</evidence>
<proteinExistence type="predicted"/>
<dbReference type="Proteomes" id="UP001187682">
    <property type="component" value="Unassembled WGS sequence"/>
</dbReference>
<dbReference type="Pfam" id="PF20233">
    <property type="entry name" value="DUF6590"/>
    <property type="match status" value="1"/>
</dbReference>
<feature type="compositionally biased region" description="Basic and acidic residues" evidence="1">
    <location>
        <begin position="134"/>
        <end position="148"/>
    </location>
</feature>
<dbReference type="EMBL" id="ONZQ02000002">
    <property type="protein sequence ID" value="SPN99009.1"/>
    <property type="molecule type" value="Genomic_DNA"/>
</dbReference>
<evidence type="ECO:0000259" key="2">
    <source>
        <dbReference type="Pfam" id="PF20233"/>
    </source>
</evidence>
<feature type="region of interest" description="Disordered" evidence="1">
    <location>
        <begin position="133"/>
        <end position="157"/>
    </location>
</feature>
<sequence length="157" mass="17727">MRKPHGERELPIGTIIMAPWHTPALDPDPNHPDRTETTHGSVISKLRPLIVIGHWMDHADCMAMYTHGGSGIAKLGRKQKTEYTQVRSRPANTTGDKDNILTVSRDHDGWTAFNREDSYVKTTEIVPHYYAAERSSEECGRMEDKSPEEMEGPVSLF</sequence>
<dbReference type="InterPro" id="IPR046497">
    <property type="entry name" value="DUF6590"/>
</dbReference>
<feature type="domain" description="DUF6590" evidence="2">
    <location>
        <begin position="12"/>
        <end position="89"/>
    </location>
</feature>
<gene>
    <name evidence="3" type="ORF">DNG_02048</name>
</gene>
<name>A0AAE8MUG9_9PEZI</name>
<reference evidence="3" key="1">
    <citation type="submission" date="2018-03" db="EMBL/GenBank/DDBJ databases">
        <authorList>
            <person name="Guldener U."/>
        </authorList>
    </citation>
    <scope>NUCLEOTIDE SEQUENCE</scope>
</reference>
<keyword evidence="4" id="KW-1185">Reference proteome</keyword>